<name>A0AAV2YQF2_9STRA</name>
<keyword evidence="2" id="KW-1185">Reference proteome</keyword>
<reference evidence="1" key="1">
    <citation type="submission" date="2022-11" db="EMBL/GenBank/DDBJ databases">
        <authorList>
            <person name="Morgan W.R."/>
            <person name="Tartar A."/>
        </authorList>
    </citation>
    <scope>NUCLEOTIDE SEQUENCE</scope>
    <source>
        <strain evidence="1">ARSEF 373</strain>
    </source>
</reference>
<protein>
    <submittedName>
        <fullName evidence="1">Uncharacterized protein</fullName>
    </submittedName>
</protein>
<evidence type="ECO:0000313" key="2">
    <source>
        <dbReference type="Proteomes" id="UP001146120"/>
    </source>
</evidence>
<sequence length="336" mass="38658">MDSKRLERAKELLDRVYGKYSGSGWKPKAFAGRSRRYLWSDAFGVCNYISLYYAHNEDTTYLDQADALIQDVHKELGRVPSTSTTPTAGGLCIGKEDEQDDGQYFHYLTKWMFALNRMSIARRDPLYNDWAIALGKVAHRHFVVRGLGGRPLRMVWKLSVDLQHVLVSHEGNLDAFDGYVMYRLMQQQSDDRQALAKEVADMQQLLERKLPVFATDDVLDAGEALWLTRWFPRENWAVAVAHIAMNTIDRLFLAGVLDGDPRFRLLFREMGTVLGIEVAVTPCHVDYKPWHQRIERVLQFWNERVFAHDTDISPLMFAAALVPGVWDPNRCHQTVP</sequence>
<dbReference type="AlphaFoldDB" id="A0AAV2YQF2"/>
<dbReference type="Proteomes" id="UP001146120">
    <property type="component" value="Unassembled WGS sequence"/>
</dbReference>
<gene>
    <name evidence="1" type="ORF">N0F65_005864</name>
</gene>
<proteinExistence type="predicted"/>
<comment type="caution">
    <text evidence="1">The sequence shown here is derived from an EMBL/GenBank/DDBJ whole genome shotgun (WGS) entry which is preliminary data.</text>
</comment>
<accession>A0AAV2YQF2</accession>
<organism evidence="1 2">
    <name type="scientific">Lagenidium giganteum</name>
    <dbReference type="NCBI Taxonomy" id="4803"/>
    <lineage>
        <taxon>Eukaryota</taxon>
        <taxon>Sar</taxon>
        <taxon>Stramenopiles</taxon>
        <taxon>Oomycota</taxon>
        <taxon>Peronosporomycetes</taxon>
        <taxon>Pythiales</taxon>
        <taxon>Pythiaceae</taxon>
    </lineage>
</organism>
<dbReference type="EMBL" id="DAKRPA010000199">
    <property type="protein sequence ID" value="DAZ95548.1"/>
    <property type="molecule type" value="Genomic_DNA"/>
</dbReference>
<evidence type="ECO:0000313" key="1">
    <source>
        <dbReference type="EMBL" id="DAZ95548.1"/>
    </source>
</evidence>
<reference evidence="1" key="2">
    <citation type="journal article" date="2023" name="Microbiol Resour">
        <title>Decontamination and Annotation of the Draft Genome Sequence of the Oomycete Lagenidium giganteum ARSEF 373.</title>
        <authorList>
            <person name="Morgan W.R."/>
            <person name="Tartar A."/>
        </authorList>
    </citation>
    <scope>NUCLEOTIDE SEQUENCE</scope>
    <source>
        <strain evidence="1">ARSEF 373</strain>
    </source>
</reference>